<dbReference type="GO" id="GO:0005886">
    <property type="term" value="C:plasma membrane"/>
    <property type="evidence" value="ECO:0007669"/>
    <property type="project" value="UniProtKB-SubCell"/>
</dbReference>
<dbReference type="GO" id="GO:0022857">
    <property type="term" value="F:transmembrane transporter activity"/>
    <property type="evidence" value="ECO:0007669"/>
    <property type="project" value="InterPro"/>
</dbReference>
<dbReference type="CDD" id="cd06550">
    <property type="entry name" value="TM_ABC_iron-siderophores_like"/>
    <property type="match status" value="1"/>
</dbReference>
<evidence type="ECO:0000256" key="1">
    <source>
        <dbReference type="ARBA" id="ARBA00004651"/>
    </source>
</evidence>
<dbReference type="PANTHER" id="PTHR30472">
    <property type="entry name" value="FERRIC ENTEROBACTIN TRANSPORT SYSTEM PERMEASE PROTEIN"/>
    <property type="match status" value="1"/>
</dbReference>
<evidence type="ECO:0000256" key="4">
    <source>
        <dbReference type="ARBA" id="ARBA00022475"/>
    </source>
</evidence>
<proteinExistence type="inferred from homology"/>
<evidence type="ECO:0000256" key="8">
    <source>
        <dbReference type="SAM" id="Phobius"/>
    </source>
</evidence>
<evidence type="ECO:0000313" key="9">
    <source>
        <dbReference type="EMBL" id="AVM02252.1"/>
    </source>
</evidence>
<dbReference type="SUPFAM" id="SSF81345">
    <property type="entry name" value="ABC transporter involved in vitamin B12 uptake, BtuC"/>
    <property type="match status" value="1"/>
</dbReference>
<keyword evidence="3" id="KW-0813">Transport</keyword>
<feature type="transmembrane region" description="Helical" evidence="8">
    <location>
        <begin position="98"/>
        <end position="117"/>
    </location>
</feature>
<evidence type="ECO:0000313" key="10">
    <source>
        <dbReference type="Proteomes" id="UP000239814"/>
    </source>
</evidence>
<evidence type="ECO:0000256" key="3">
    <source>
        <dbReference type="ARBA" id="ARBA00022448"/>
    </source>
</evidence>
<keyword evidence="4" id="KW-1003">Cell membrane</keyword>
<dbReference type="KEGG" id="git:C6V83_13525"/>
<keyword evidence="10" id="KW-1185">Reference proteome</keyword>
<dbReference type="InterPro" id="IPR037294">
    <property type="entry name" value="ABC_BtuC-like"/>
</dbReference>
<name>A0A2S0KKP5_9ACTN</name>
<dbReference type="Pfam" id="PF01032">
    <property type="entry name" value="FecCD"/>
    <property type="match status" value="1"/>
</dbReference>
<keyword evidence="5 8" id="KW-0812">Transmembrane</keyword>
<feature type="transmembrane region" description="Helical" evidence="8">
    <location>
        <begin position="242"/>
        <end position="268"/>
    </location>
</feature>
<keyword evidence="7 8" id="KW-0472">Membrane</keyword>
<protein>
    <submittedName>
        <fullName evidence="9">Iron-enterobactin ABC transporter permease</fullName>
    </submittedName>
</protein>
<feature type="transmembrane region" description="Helical" evidence="8">
    <location>
        <begin position="182"/>
        <end position="215"/>
    </location>
</feature>
<feature type="transmembrane region" description="Helical" evidence="8">
    <location>
        <begin position="312"/>
        <end position="331"/>
    </location>
</feature>
<reference evidence="9 10" key="1">
    <citation type="submission" date="2018-03" db="EMBL/GenBank/DDBJ databases">
        <title>Characteristics and genome of n-alkane degrading marine bacteria Gordonia iterans isolated from crude oil contaminated in Tae-an, South Korea.</title>
        <authorList>
            <person name="Lee S.-S."/>
            <person name="Kim H."/>
        </authorList>
    </citation>
    <scope>NUCLEOTIDE SEQUENCE [LARGE SCALE GENOMIC DNA]</scope>
    <source>
        <strain evidence="9 10">Co17</strain>
    </source>
</reference>
<dbReference type="AlphaFoldDB" id="A0A2S0KKP5"/>
<feature type="transmembrane region" description="Helical" evidence="8">
    <location>
        <begin position="280"/>
        <end position="306"/>
    </location>
</feature>
<dbReference type="EMBL" id="CP027433">
    <property type="protein sequence ID" value="AVM02252.1"/>
    <property type="molecule type" value="Genomic_DNA"/>
</dbReference>
<dbReference type="InterPro" id="IPR000522">
    <property type="entry name" value="ABC_transptr_permease_BtuC"/>
</dbReference>
<organism evidence="9 10">
    <name type="scientific">Gordonia iterans</name>
    <dbReference type="NCBI Taxonomy" id="1004901"/>
    <lineage>
        <taxon>Bacteria</taxon>
        <taxon>Bacillati</taxon>
        <taxon>Actinomycetota</taxon>
        <taxon>Actinomycetes</taxon>
        <taxon>Mycobacteriales</taxon>
        <taxon>Gordoniaceae</taxon>
        <taxon>Gordonia</taxon>
    </lineage>
</organism>
<evidence type="ECO:0000256" key="2">
    <source>
        <dbReference type="ARBA" id="ARBA00007935"/>
    </source>
</evidence>
<feature type="transmembrane region" description="Helical" evidence="8">
    <location>
        <begin position="149"/>
        <end position="170"/>
    </location>
</feature>
<dbReference type="PANTHER" id="PTHR30472:SF24">
    <property type="entry name" value="FERRIC ENTEROBACTIN TRANSPORT SYSTEM PERMEASE PROTEIN FEPG"/>
    <property type="match status" value="1"/>
</dbReference>
<feature type="transmembrane region" description="Helical" evidence="8">
    <location>
        <begin position="124"/>
        <end position="143"/>
    </location>
</feature>
<feature type="transmembrane region" description="Helical" evidence="8">
    <location>
        <begin position="12"/>
        <end position="35"/>
    </location>
</feature>
<gene>
    <name evidence="9" type="ORF">C6V83_13525</name>
</gene>
<evidence type="ECO:0000256" key="7">
    <source>
        <dbReference type="ARBA" id="ARBA00023136"/>
    </source>
</evidence>
<dbReference type="GO" id="GO:0033214">
    <property type="term" value="P:siderophore-iron import into cell"/>
    <property type="evidence" value="ECO:0007669"/>
    <property type="project" value="TreeGrafter"/>
</dbReference>
<dbReference type="Gene3D" id="1.10.3470.10">
    <property type="entry name" value="ABC transporter involved in vitamin B12 uptake, BtuC"/>
    <property type="match status" value="1"/>
</dbReference>
<comment type="subcellular location">
    <subcellularLocation>
        <location evidence="1">Cell membrane</location>
        <topology evidence="1">Multi-pass membrane protein</topology>
    </subcellularLocation>
</comment>
<dbReference type="Proteomes" id="UP000239814">
    <property type="component" value="Chromosome"/>
</dbReference>
<feature type="transmembrane region" description="Helical" evidence="8">
    <location>
        <begin position="68"/>
        <end position="86"/>
    </location>
</feature>
<sequence>MVAGPVVARYRLRAAAVNLAVALVILVCLGLALVLGRYGLSWAEVWQALTFQGGRKVELTADRRIRRALAAVVFGACLGISGMIFQSLTRNPLGSPDVIGLNSGAYTGVVAVMLFGGSGYAATAFGAVGGSLVAAAAVFALSYRHGVDGFRLIIVGIAVGAILTSLNNWFAVKADLDEAMRAAIWGAGSLAGVTWTPLLAATAVALGAAVALPVLTQRISQLELGDDAAAALGLRVERTRTLMVFVGVVYTAAVTAIAGPIAFIALAAPQIARRLHGPGSSLTVVGSALIGALLLSVADLVAQYLLPGDTRLPVGAVTVVLGGTYLIWLLIRENGRR</sequence>
<dbReference type="OrthoDB" id="4455417at2"/>
<comment type="similarity">
    <text evidence="2">Belongs to the binding-protein-dependent transport system permease family. FecCD subfamily.</text>
</comment>
<keyword evidence="6 8" id="KW-1133">Transmembrane helix</keyword>
<evidence type="ECO:0000256" key="5">
    <source>
        <dbReference type="ARBA" id="ARBA00022692"/>
    </source>
</evidence>
<evidence type="ECO:0000256" key="6">
    <source>
        <dbReference type="ARBA" id="ARBA00022989"/>
    </source>
</evidence>
<accession>A0A2S0KKP5</accession>